<evidence type="ECO:0000256" key="2">
    <source>
        <dbReference type="ARBA" id="ARBA00013161"/>
    </source>
</evidence>
<keyword evidence="6 10" id="KW-0648">Protein biosynthesis</keyword>
<dbReference type="PRINTS" id="PR01039">
    <property type="entry name" value="TRNASYNTHTRP"/>
</dbReference>
<dbReference type="InterPro" id="IPR002305">
    <property type="entry name" value="aa-tRNA-synth_Ic"/>
</dbReference>
<comment type="similarity">
    <text evidence="1 10">Belongs to the class-I aminoacyl-tRNA synthetase family.</text>
</comment>
<evidence type="ECO:0000256" key="10">
    <source>
        <dbReference type="RuleBase" id="RU363036"/>
    </source>
</evidence>
<evidence type="ECO:0000256" key="7">
    <source>
        <dbReference type="ARBA" id="ARBA00023146"/>
    </source>
</evidence>
<evidence type="ECO:0000256" key="9">
    <source>
        <dbReference type="NCBIfam" id="TIGR00233"/>
    </source>
</evidence>
<dbReference type="InterPro" id="IPR002306">
    <property type="entry name" value="Trp-tRNA-ligase"/>
</dbReference>
<keyword evidence="5 10" id="KW-0067">ATP-binding</keyword>
<dbReference type="SUPFAM" id="SSF52374">
    <property type="entry name" value="Nucleotidylyl transferase"/>
    <property type="match status" value="1"/>
</dbReference>
<dbReference type="Gene3D" id="3.40.50.620">
    <property type="entry name" value="HUPs"/>
    <property type="match status" value="1"/>
</dbReference>
<dbReference type="GO" id="GO:0004830">
    <property type="term" value="F:tryptophan-tRNA ligase activity"/>
    <property type="evidence" value="ECO:0007669"/>
    <property type="project" value="UniProtKB-UniRule"/>
</dbReference>
<keyword evidence="3 10" id="KW-0436">Ligase</keyword>
<evidence type="ECO:0000256" key="6">
    <source>
        <dbReference type="ARBA" id="ARBA00022917"/>
    </source>
</evidence>
<organism evidence="11 12">
    <name type="scientific">Candidatus Wolfebacteria bacterium RIFCSPHIGHO2_01_FULL_48_22</name>
    <dbReference type="NCBI Taxonomy" id="1802555"/>
    <lineage>
        <taxon>Bacteria</taxon>
        <taxon>Candidatus Wolfeibacteriota</taxon>
    </lineage>
</organism>
<dbReference type="Pfam" id="PF00579">
    <property type="entry name" value="tRNA-synt_1b"/>
    <property type="match status" value="1"/>
</dbReference>
<evidence type="ECO:0000313" key="11">
    <source>
        <dbReference type="EMBL" id="OGM91219.1"/>
    </source>
</evidence>
<dbReference type="EMBL" id="MGIP01000011">
    <property type="protein sequence ID" value="OGM91219.1"/>
    <property type="molecule type" value="Genomic_DNA"/>
</dbReference>
<dbReference type="InterPro" id="IPR050203">
    <property type="entry name" value="Trp-tRNA_synthetase"/>
</dbReference>
<dbReference type="FunFam" id="1.10.240.10:FF:000005">
    <property type="entry name" value="Tryptophan--tRNA ligase"/>
    <property type="match status" value="1"/>
</dbReference>
<dbReference type="NCBIfam" id="TIGR00233">
    <property type="entry name" value="trpS"/>
    <property type="match status" value="1"/>
</dbReference>
<dbReference type="STRING" id="1802555.A2755_02345"/>
<evidence type="ECO:0000256" key="1">
    <source>
        <dbReference type="ARBA" id="ARBA00005594"/>
    </source>
</evidence>
<dbReference type="CDD" id="cd00806">
    <property type="entry name" value="TrpRS_core"/>
    <property type="match status" value="1"/>
</dbReference>
<evidence type="ECO:0000256" key="5">
    <source>
        <dbReference type="ARBA" id="ARBA00022840"/>
    </source>
</evidence>
<keyword evidence="7 10" id="KW-0030">Aminoacyl-tRNA synthetase</keyword>
<comment type="caution">
    <text evidence="11">The sequence shown here is derived from an EMBL/GenBank/DDBJ whole genome shotgun (WGS) entry which is preliminary data.</text>
</comment>
<reference evidence="11 12" key="1">
    <citation type="journal article" date="2016" name="Nat. Commun.">
        <title>Thousands of microbial genomes shed light on interconnected biogeochemical processes in an aquifer system.</title>
        <authorList>
            <person name="Anantharaman K."/>
            <person name="Brown C.T."/>
            <person name="Hug L.A."/>
            <person name="Sharon I."/>
            <person name="Castelle C.J."/>
            <person name="Probst A.J."/>
            <person name="Thomas B.C."/>
            <person name="Singh A."/>
            <person name="Wilkins M.J."/>
            <person name="Karaoz U."/>
            <person name="Brodie E.L."/>
            <person name="Williams K.H."/>
            <person name="Hubbard S.S."/>
            <person name="Banfield J.F."/>
        </authorList>
    </citation>
    <scope>NUCLEOTIDE SEQUENCE [LARGE SCALE GENOMIC DNA]</scope>
</reference>
<name>A0A1F8DTA6_9BACT</name>
<evidence type="ECO:0000256" key="8">
    <source>
        <dbReference type="ARBA" id="ARBA00049929"/>
    </source>
</evidence>
<dbReference type="GO" id="GO:0006436">
    <property type="term" value="P:tryptophanyl-tRNA aminoacylation"/>
    <property type="evidence" value="ECO:0007669"/>
    <property type="project" value="UniProtKB-UniRule"/>
</dbReference>
<dbReference type="Proteomes" id="UP000177029">
    <property type="component" value="Unassembled WGS sequence"/>
</dbReference>
<dbReference type="PANTHER" id="PTHR43766:SF1">
    <property type="entry name" value="TRYPTOPHAN--TRNA LIGASE, MITOCHONDRIAL"/>
    <property type="match status" value="1"/>
</dbReference>
<dbReference type="EC" id="6.1.1.2" evidence="2 9"/>
<dbReference type="GO" id="GO:0005829">
    <property type="term" value="C:cytosol"/>
    <property type="evidence" value="ECO:0007669"/>
    <property type="project" value="TreeGrafter"/>
</dbReference>
<dbReference type="Gene3D" id="1.10.240.10">
    <property type="entry name" value="Tyrosyl-Transfer RNA Synthetase"/>
    <property type="match status" value="1"/>
</dbReference>
<sequence>MHTKRSLTGDRPTGRLHLGHYIGSLQNRLELQKKGYDQFVMIADVQALSAQAEHPEKVRENILELALDYLAAGIDPKKTTIFIQSLVPEIAELTVYFLNLVTVLRLGQNPTVKTEMVEKGFTKTVPAGFFMHPVNQAADILAFRSDVVPVGEDQLPMIEQTNEIADKFNRIYKKTFKKVAPLLSKTPRLPGIDGKAKMGKSLGNAIFLADSGKEIREKVQKMYTDPKHIHVSDPGRVEGNTVFTYLDAFDPDVKEVQRLKKQYQEGGLGDVALKKRLAEILESTIRPIREKRQKLAKNPKAVMRILEKGTEHARTEAAKTMHVVRKAMKIDYL</sequence>
<comment type="catalytic activity">
    <reaction evidence="8">
        <text>tRNA(Trp) + L-tryptophan + ATP = L-tryptophyl-tRNA(Trp) + AMP + diphosphate + H(+)</text>
        <dbReference type="Rhea" id="RHEA:24080"/>
        <dbReference type="Rhea" id="RHEA-COMP:9671"/>
        <dbReference type="Rhea" id="RHEA-COMP:9705"/>
        <dbReference type="ChEBI" id="CHEBI:15378"/>
        <dbReference type="ChEBI" id="CHEBI:30616"/>
        <dbReference type="ChEBI" id="CHEBI:33019"/>
        <dbReference type="ChEBI" id="CHEBI:57912"/>
        <dbReference type="ChEBI" id="CHEBI:78442"/>
        <dbReference type="ChEBI" id="CHEBI:78535"/>
        <dbReference type="ChEBI" id="CHEBI:456215"/>
        <dbReference type="EC" id="6.1.1.2"/>
    </reaction>
</comment>
<gene>
    <name evidence="11" type="ORF">A2755_02345</name>
</gene>
<dbReference type="PROSITE" id="PS00178">
    <property type="entry name" value="AA_TRNA_LIGASE_I"/>
    <property type="match status" value="1"/>
</dbReference>
<accession>A0A1F8DTA6</accession>
<evidence type="ECO:0000313" key="12">
    <source>
        <dbReference type="Proteomes" id="UP000177029"/>
    </source>
</evidence>
<dbReference type="InterPro" id="IPR001412">
    <property type="entry name" value="aa-tRNA-synth_I_CS"/>
</dbReference>
<keyword evidence="4 10" id="KW-0547">Nucleotide-binding</keyword>
<dbReference type="PANTHER" id="PTHR43766">
    <property type="entry name" value="TRYPTOPHAN--TRNA LIGASE, MITOCHONDRIAL"/>
    <property type="match status" value="1"/>
</dbReference>
<evidence type="ECO:0000256" key="3">
    <source>
        <dbReference type="ARBA" id="ARBA00022598"/>
    </source>
</evidence>
<proteinExistence type="inferred from homology"/>
<evidence type="ECO:0000256" key="4">
    <source>
        <dbReference type="ARBA" id="ARBA00022741"/>
    </source>
</evidence>
<dbReference type="InterPro" id="IPR014729">
    <property type="entry name" value="Rossmann-like_a/b/a_fold"/>
</dbReference>
<dbReference type="GO" id="GO:0005524">
    <property type="term" value="F:ATP binding"/>
    <property type="evidence" value="ECO:0007669"/>
    <property type="project" value="UniProtKB-KW"/>
</dbReference>
<dbReference type="AlphaFoldDB" id="A0A1F8DTA6"/>
<protein>
    <recommendedName>
        <fullName evidence="2 9">Tryptophan--tRNA ligase</fullName>
        <ecNumber evidence="2 9">6.1.1.2</ecNumber>
    </recommendedName>
</protein>